<accession>B8JBN2</accession>
<feature type="chain" id="PRO_5002872715" description="LPS export ABC transporter periplasmic protein LptC" evidence="1">
    <location>
        <begin position="29"/>
        <end position="180"/>
    </location>
</feature>
<organism evidence="2 3">
    <name type="scientific">Anaeromyxobacter dehalogenans (strain ATCC BAA-258 / DSM 21875 / 2CP-1)</name>
    <dbReference type="NCBI Taxonomy" id="455488"/>
    <lineage>
        <taxon>Bacteria</taxon>
        <taxon>Pseudomonadati</taxon>
        <taxon>Myxococcota</taxon>
        <taxon>Myxococcia</taxon>
        <taxon>Myxococcales</taxon>
        <taxon>Cystobacterineae</taxon>
        <taxon>Anaeromyxobacteraceae</taxon>
        <taxon>Anaeromyxobacter</taxon>
    </lineage>
</organism>
<protein>
    <recommendedName>
        <fullName evidence="4">LPS export ABC transporter periplasmic protein LptC</fullName>
    </recommendedName>
</protein>
<dbReference type="HOGENOM" id="CLU_1493228_0_0_7"/>
<sequence length="180" mass="19001">MFQRLWMRTAAGLAAALALGLGTGCQPAQPVEARDVVPELMLEGVRFRVWRGADLRVEGEARTATLERDSTLLRARDVVAVLPRGGDPVRIAAPEGSGTLSAHTFEAHGGVTVRHRDDVARTPSARYTPEGEGGMVRGDQALTVDGRGYRLEGTGFVLDAGTGELTLGGSPRLTGGGELR</sequence>
<evidence type="ECO:0000313" key="2">
    <source>
        <dbReference type="EMBL" id="ACL67640.1"/>
    </source>
</evidence>
<feature type="signal peptide" evidence="1">
    <location>
        <begin position="1"/>
        <end position="28"/>
    </location>
</feature>
<gene>
    <name evidence="2" type="ordered locus">A2cp1_4323</name>
</gene>
<dbReference type="AlphaFoldDB" id="B8JBN2"/>
<reference evidence="2" key="1">
    <citation type="submission" date="2009-01" db="EMBL/GenBank/DDBJ databases">
        <title>Complete sequence of Anaeromyxobacter dehalogenans 2CP-1.</title>
        <authorList>
            <consortium name="US DOE Joint Genome Institute"/>
            <person name="Lucas S."/>
            <person name="Copeland A."/>
            <person name="Lapidus A."/>
            <person name="Glavina del Rio T."/>
            <person name="Dalin E."/>
            <person name="Tice H."/>
            <person name="Bruce D."/>
            <person name="Goodwin L."/>
            <person name="Pitluck S."/>
            <person name="Saunders E."/>
            <person name="Brettin T."/>
            <person name="Detter J.C."/>
            <person name="Han C."/>
            <person name="Larimer F."/>
            <person name="Land M."/>
            <person name="Hauser L."/>
            <person name="Kyrpides N."/>
            <person name="Ovchinnikova G."/>
            <person name="Beliaev A.S."/>
            <person name="Richardson P."/>
        </authorList>
    </citation>
    <scope>NUCLEOTIDE SEQUENCE</scope>
    <source>
        <strain evidence="2">2CP-1</strain>
    </source>
</reference>
<keyword evidence="3" id="KW-1185">Reference proteome</keyword>
<keyword evidence="1" id="KW-0732">Signal</keyword>
<evidence type="ECO:0000256" key="1">
    <source>
        <dbReference type="SAM" id="SignalP"/>
    </source>
</evidence>
<evidence type="ECO:0008006" key="4">
    <source>
        <dbReference type="Google" id="ProtNLM"/>
    </source>
</evidence>
<dbReference type="KEGG" id="acp:A2cp1_4323"/>
<evidence type="ECO:0000313" key="3">
    <source>
        <dbReference type="Proteomes" id="UP000007089"/>
    </source>
</evidence>
<dbReference type="EMBL" id="CP001359">
    <property type="protein sequence ID" value="ACL67640.1"/>
    <property type="molecule type" value="Genomic_DNA"/>
</dbReference>
<dbReference type="PROSITE" id="PS51257">
    <property type="entry name" value="PROKAR_LIPOPROTEIN"/>
    <property type="match status" value="1"/>
</dbReference>
<name>B8JBN2_ANAD2</name>
<proteinExistence type="predicted"/>
<dbReference type="Proteomes" id="UP000007089">
    <property type="component" value="Chromosome"/>
</dbReference>